<evidence type="ECO:0000256" key="5">
    <source>
        <dbReference type="ARBA" id="ARBA00023136"/>
    </source>
</evidence>
<organism evidence="7 8">
    <name type="scientific">Candidatus Lachnoclostridium pullistercoris</name>
    <dbReference type="NCBI Taxonomy" id="2838632"/>
    <lineage>
        <taxon>Bacteria</taxon>
        <taxon>Bacillati</taxon>
        <taxon>Bacillota</taxon>
        <taxon>Clostridia</taxon>
        <taxon>Lachnospirales</taxon>
        <taxon>Lachnospiraceae</taxon>
    </lineage>
</organism>
<feature type="transmembrane region" description="Helical" evidence="6">
    <location>
        <begin position="58"/>
        <end position="78"/>
    </location>
</feature>
<dbReference type="Proteomes" id="UP000823883">
    <property type="component" value="Unassembled WGS sequence"/>
</dbReference>
<dbReference type="AlphaFoldDB" id="A0A9D2PB34"/>
<feature type="transmembrane region" description="Helical" evidence="6">
    <location>
        <begin position="7"/>
        <end position="24"/>
    </location>
</feature>
<dbReference type="InterPro" id="IPR005538">
    <property type="entry name" value="LrgA/CidA"/>
</dbReference>
<dbReference type="EMBL" id="DWWL01000007">
    <property type="protein sequence ID" value="HJC46691.1"/>
    <property type="molecule type" value="Genomic_DNA"/>
</dbReference>
<protein>
    <submittedName>
        <fullName evidence="7">CidA/LrgA family protein</fullName>
    </submittedName>
</protein>
<reference evidence="7" key="2">
    <citation type="submission" date="2021-04" db="EMBL/GenBank/DDBJ databases">
        <authorList>
            <person name="Gilroy R."/>
        </authorList>
    </citation>
    <scope>NUCLEOTIDE SEQUENCE</scope>
    <source>
        <strain evidence="7">CHK183-5548</strain>
    </source>
</reference>
<evidence type="ECO:0000256" key="1">
    <source>
        <dbReference type="ARBA" id="ARBA00004651"/>
    </source>
</evidence>
<gene>
    <name evidence="7" type="ORF">IAA04_01410</name>
</gene>
<keyword evidence="5 6" id="KW-0472">Membrane</keyword>
<comment type="caution">
    <text evidence="7">The sequence shown here is derived from an EMBL/GenBank/DDBJ whole genome shotgun (WGS) entry which is preliminary data.</text>
</comment>
<proteinExistence type="predicted"/>
<evidence type="ECO:0000256" key="2">
    <source>
        <dbReference type="ARBA" id="ARBA00022475"/>
    </source>
</evidence>
<evidence type="ECO:0000256" key="3">
    <source>
        <dbReference type="ARBA" id="ARBA00022692"/>
    </source>
</evidence>
<name>A0A9D2PB34_9FIRM</name>
<evidence type="ECO:0000256" key="6">
    <source>
        <dbReference type="SAM" id="Phobius"/>
    </source>
</evidence>
<accession>A0A9D2PB34</accession>
<comment type="subcellular location">
    <subcellularLocation>
        <location evidence="1">Cell membrane</location>
        <topology evidence="1">Multi-pass membrane protein</topology>
    </subcellularLocation>
</comment>
<evidence type="ECO:0000256" key="4">
    <source>
        <dbReference type="ARBA" id="ARBA00022989"/>
    </source>
</evidence>
<sequence length="119" mass="13024">MRYVKEAGIIFGMSAAGEILNQLLPFPVPAGVYGLFLLLIALMTGIVKLEWLEATGNWLLDAMPIMFVPACVGIMESFSELRAVLVPFVVTVLVSTVLVFGVTGRVAQWIIRRKGGRQE</sequence>
<evidence type="ECO:0000313" key="8">
    <source>
        <dbReference type="Proteomes" id="UP000823883"/>
    </source>
</evidence>
<keyword evidence="2" id="KW-1003">Cell membrane</keyword>
<dbReference type="PANTHER" id="PTHR33931">
    <property type="entry name" value="HOLIN-LIKE PROTEIN CIDA-RELATED"/>
    <property type="match status" value="1"/>
</dbReference>
<dbReference type="Pfam" id="PF03788">
    <property type="entry name" value="LrgA"/>
    <property type="match status" value="1"/>
</dbReference>
<keyword evidence="3 6" id="KW-0812">Transmembrane</keyword>
<feature type="transmembrane region" description="Helical" evidence="6">
    <location>
        <begin position="84"/>
        <end position="107"/>
    </location>
</feature>
<feature type="transmembrane region" description="Helical" evidence="6">
    <location>
        <begin position="30"/>
        <end position="51"/>
    </location>
</feature>
<reference evidence="7" key="1">
    <citation type="journal article" date="2021" name="PeerJ">
        <title>Extensive microbial diversity within the chicken gut microbiome revealed by metagenomics and culture.</title>
        <authorList>
            <person name="Gilroy R."/>
            <person name="Ravi A."/>
            <person name="Getino M."/>
            <person name="Pursley I."/>
            <person name="Horton D.L."/>
            <person name="Alikhan N.F."/>
            <person name="Baker D."/>
            <person name="Gharbi K."/>
            <person name="Hall N."/>
            <person name="Watson M."/>
            <person name="Adriaenssens E.M."/>
            <person name="Foster-Nyarko E."/>
            <person name="Jarju S."/>
            <person name="Secka A."/>
            <person name="Antonio M."/>
            <person name="Oren A."/>
            <person name="Chaudhuri R.R."/>
            <person name="La Ragione R."/>
            <person name="Hildebrand F."/>
            <person name="Pallen M.J."/>
        </authorList>
    </citation>
    <scope>NUCLEOTIDE SEQUENCE</scope>
    <source>
        <strain evidence="7">CHK183-5548</strain>
    </source>
</reference>
<dbReference type="PANTHER" id="PTHR33931:SF2">
    <property type="entry name" value="HOLIN-LIKE PROTEIN CIDA"/>
    <property type="match status" value="1"/>
</dbReference>
<evidence type="ECO:0000313" key="7">
    <source>
        <dbReference type="EMBL" id="HJC46691.1"/>
    </source>
</evidence>
<keyword evidence="4 6" id="KW-1133">Transmembrane helix</keyword>
<dbReference type="GO" id="GO:0005886">
    <property type="term" value="C:plasma membrane"/>
    <property type="evidence" value="ECO:0007669"/>
    <property type="project" value="UniProtKB-SubCell"/>
</dbReference>